<feature type="domain" description="Flagellar basal body rod protein N-terminal" evidence="7">
    <location>
        <begin position="6"/>
        <end position="35"/>
    </location>
</feature>
<comment type="similarity">
    <text evidence="3">Belongs to the flagella basal body rod proteins family.</text>
</comment>
<dbReference type="InterPro" id="IPR002371">
    <property type="entry name" value="FlgK"/>
</dbReference>
<dbReference type="SUPFAM" id="SSF64518">
    <property type="entry name" value="Phase 1 flagellin"/>
    <property type="match status" value="2"/>
</dbReference>
<evidence type="ECO:0000256" key="5">
    <source>
        <dbReference type="ARBA" id="ARBA00022525"/>
    </source>
</evidence>
<name>A0A917JKJ6_9GAMM</name>
<dbReference type="AlphaFoldDB" id="A0A917JKJ6"/>
<dbReference type="Pfam" id="PF06429">
    <property type="entry name" value="Flg_bbr_C"/>
    <property type="match status" value="1"/>
</dbReference>
<dbReference type="EMBL" id="BMPZ01000001">
    <property type="protein sequence ID" value="GGI67632.1"/>
    <property type="molecule type" value="Genomic_DNA"/>
</dbReference>
<dbReference type="PRINTS" id="PR01005">
    <property type="entry name" value="FLGHOOKAP1"/>
</dbReference>
<dbReference type="PANTHER" id="PTHR30033">
    <property type="entry name" value="FLAGELLAR HOOK-ASSOCIATED PROTEIN 1"/>
    <property type="match status" value="1"/>
</dbReference>
<reference evidence="11" key="2">
    <citation type="submission" date="2020-09" db="EMBL/GenBank/DDBJ databases">
        <authorList>
            <person name="Sun Q."/>
            <person name="Ohkuma M."/>
        </authorList>
    </citation>
    <scope>NUCLEOTIDE SEQUENCE</scope>
    <source>
        <strain evidence="11">JCM 30804</strain>
    </source>
</reference>
<sequence length="646" mass="68559">MGLDLLNIATSGVVASQAQLAVTGNNIANANTEGYHRQVATQGTYESQKIGDSYFGAGAYVADVKRVYNQYAAKELRIGQSNLSEAEMSLTKLNDLDELYSKVGKVVPQSLTDFYESLNNLAGLPDDIAIRNSTLVTAEQVAGSLNQMQSRLDDKLQQTNEQIATITDRISEISNELGALNLEIVKSEGNDLQLLDKQDALIQELSQYSQVNTIPIGNGAKSIMLGGSVMLVSGEVSMSMGTKPGDPSPNKPTLTTTINNTVQDVNGALMGGELGALFKYRDGELSKAINELGQLALGVADSFNEMQSQGFDLNGQMGQNLFTDINDPNVSSTRVGTFSTNTGTAALSVEIDDVTQLTGSSYELKFATGTPDTYTLIDDLTGKETALTLNGAGTQLLGGDGFIINIDSGAFADRDRFEISPTSGAAAGISLAFSDPELLATASPKVTADAANSGSMAVKLTSIDDRNAVNFPLTDSELTFDIDMLAGTYDVFDVNGTAISTGTAITPGTPPTISAHGFTFELNTTTATASERFTFDLSHAKGDNTNTVAMATMSESKHMENGDATLVDLFEETKLSIGGSSKSAQVRSASAEIIYSQAYERQQSVSGVNLDEEAAKLMRYQQSYQASARIMTTATQIFETLFSSTR</sequence>
<keyword evidence="6" id="KW-0975">Bacterial flagellum</keyword>
<dbReference type="InterPro" id="IPR049119">
    <property type="entry name" value="FlgK_D2-like"/>
</dbReference>
<dbReference type="InterPro" id="IPR001444">
    <property type="entry name" value="Flag_bb_rod_N"/>
</dbReference>
<keyword evidence="11" id="KW-0966">Cell projection</keyword>
<feature type="domain" description="Flagellar basal-body/hook protein C-terminal" evidence="8">
    <location>
        <begin position="605"/>
        <end position="641"/>
    </location>
</feature>
<keyword evidence="11" id="KW-0282">Flagellum</keyword>
<proteinExistence type="inferred from homology"/>
<dbReference type="NCBIfam" id="TIGR02492">
    <property type="entry name" value="flgK_ends"/>
    <property type="match status" value="1"/>
</dbReference>
<dbReference type="Pfam" id="PF21158">
    <property type="entry name" value="flgK_1st_1"/>
    <property type="match status" value="1"/>
</dbReference>
<feature type="domain" description="Flagellar hook-associated protein FlgK helical" evidence="10">
    <location>
        <begin position="93"/>
        <end position="322"/>
    </location>
</feature>
<dbReference type="Proteomes" id="UP000613743">
    <property type="component" value="Unassembled WGS sequence"/>
</dbReference>
<dbReference type="GO" id="GO:0005576">
    <property type="term" value="C:extracellular region"/>
    <property type="evidence" value="ECO:0007669"/>
    <property type="project" value="UniProtKB-SubCell"/>
</dbReference>
<reference evidence="11" key="1">
    <citation type="journal article" date="2014" name="Int. J. Syst. Evol. Microbiol.">
        <title>Complete genome sequence of Corynebacterium casei LMG S-19264T (=DSM 44701T), isolated from a smear-ripened cheese.</title>
        <authorList>
            <consortium name="US DOE Joint Genome Institute (JGI-PGF)"/>
            <person name="Walter F."/>
            <person name="Albersmeier A."/>
            <person name="Kalinowski J."/>
            <person name="Ruckert C."/>
        </authorList>
    </citation>
    <scope>NUCLEOTIDE SEQUENCE</scope>
    <source>
        <strain evidence="11">JCM 30804</strain>
    </source>
</reference>
<evidence type="ECO:0000256" key="3">
    <source>
        <dbReference type="ARBA" id="ARBA00009677"/>
    </source>
</evidence>
<evidence type="ECO:0000313" key="12">
    <source>
        <dbReference type="Proteomes" id="UP000613743"/>
    </source>
</evidence>
<keyword evidence="12" id="KW-1185">Reference proteome</keyword>
<evidence type="ECO:0000259" key="8">
    <source>
        <dbReference type="Pfam" id="PF06429"/>
    </source>
</evidence>
<feature type="domain" description="Flagellar hook-associated protein 1 D2-like" evidence="9">
    <location>
        <begin position="339"/>
        <end position="421"/>
    </location>
</feature>
<dbReference type="InterPro" id="IPR019776">
    <property type="entry name" value="Flagellar_basal_body_rod_CS"/>
</dbReference>
<gene>
    <name evidence="11" type="primary">flgK</name>
    <name evidence="11" type="ORF">GCM10009332_01060</name>
</gene>
<evidence type="ECO:0000256" key="4">
    <source>
        <dbReference type="ARBA" id="ARBA00016244"/>
    </source>
</evidence>
<dbReference type="InterPro" id="IPR053927">
    <property type="entry name" value="FlgK_helical"/>
</dbReference>
<comment type="subcellular location">
    <subcellularLocation>
        <location evidence="1">Bacterial flagellum</location>
    </subcellularLocation>
    <subcellularLocation>
        <location evidence="2">Secreted</location>
    </subcellularLocation>
</comment>
<evidence type="ECO:0000256" key="2">
    <source>
        <dbReference type="ARBA" id="ARBA00004613"/>
    </source>
</evidence>
<dbReference type="InterPro" id="IPR010930">
    <property type="entry name" value="Flg_bb/hook_C_dom"/>
</dbReference>
<dbReference type="Pfam" id="PF22638">
    <property type="entry name" value="FlgK_D1"/>
    <property type="match status" value="1"/>
</dbReference>
<dbReference type="GO" id="GO:0009424">
    <property type="term" value="C:bacterial-type flagellum hook"/>
    <property type="evidence" value="ECO:0007669"/>
    <property type="project" value="InterPro"/>
</dbReference>
<dbReference type="GO" id="GO:0005198">
    <property type="term" value="F:structural molecule activity"/>
    <property type="evidence" value="ECO:0007669"/>
    <property type="project" value="InterPro"/>
</dbReference>
<comment type="caution">
    <text evidence="11">The sequence shown here is derived from an EMBL/GenBank/DDBJ whole genome shotgun (WGS) entry which is preliminary data.</text>
</comment>
<dbReference type="RefSeq" id="WP_188916795.1">
    <property type="nucleotide sequence ID" value="NZ_BMPZ01000001.1"/>
</dbReference>
<dbReference type="Pfam" id="PF00460">
    <property type="entry name" value="Flg_bb_rod"/>
    <property type="match status" value="1"/>
</dbReference>
<evidence type="ECO:0000259" key="10">
    <source>
        <dbReference type="Pfam" id="PF22638"/>
    </source>
</evidence>
<accession>A0A917JKJ6</accession>
<evidence type="ECO:0000256" key="1">
    <source>
        <dbReference type="ARBA" id="ARBA00004365"/>
    </source>
</evidence>
<evidence type="ECO:0000259" key="7">
    <source>
        <dbReference type="Pfam" id="PF00460"/>
    </source>
</evidence>
<protein>
    <recommendedName>
        <fullName evidence="4">Flagellar hook-associated protein 1</fullName>
    </recommendedName>
</protein>
<keyword evidence="11" id="KW-0969">Cilium</keyword>
<dbReference type="PANTHER" id="PTHR30033:SF1">
    <property type="entry name" value="FLAGELLAR HOOK-ASSOCIATED PROTEIN 1"/>
    <property type="match status" value="1"/>
</dbReference>
<evidence type="ECO:0000313" key="11">
    <source>
        <dbReference type="EMBL" id="GGI67632.1"/>
    </source>
</evidence>
<evidence type="ECO:0000259" key="9">
    <source>
        <dbReference type="Pfam" id="PF21158"/>
    </source>
</evidence>
<evidence type="ECO:0000256" key="6">
    <source>
        <dbReference type="ARBA" id="ARBA00023143"/>
    </source>
</evidence>
<dbReference type="GO" id="GO:0044780">
    <property type="term" value="P:bacterial-type flagellum assembly"/>
    <property type="evidence" value="ECO:0007669"/>
    <property type="project" value="InterPro"/>
</dbReference>
<organism evidence="11 12">
    <name type="scientific">Shewanella gelidii</name>
    <dbReference type="NCBI Taxonomy" id="1642821"/>
    <lineage>
        <taxon>Bacteria</taxon>
        <taxon>Pseudomonadati</taxon>
        <taxon>Pseudomonadota</taxon>
        <taxon>Gammaproteobacteria</taxon>
        <taxon>Alteromonadales</taxon>
        <taxon>Shewanellaceae</taxon>
        <taxon>Shewanella</taxon>
    </lineage>
</organism>
<keyword evidence="5" id="KW-0964">Secreted</keyword>
<dbReference type="PROSITE" id="PS00588">
    <property type="entry name" value="FLAGELLA_BB_ROD"/>
    <property type="match status" value="1"/>
</dbReference>